<evidence type="ECO:0000313" key="2">
    <source>
        <dbReference type="Proteomes" id="UP000029003"/>
    </source>
</evidence>
<sequence>MVSCTAVSPLLGRSRAVCSLLRYLSGHPGRMLSAIVLCGARKFLSHIDRGHHGVSESPL</sequence>
<reference evidence="1 2" key="1">
    <citation type="submission" date="2014-03" db="EMBL/GenBank/DDBJ databases">
        <title>Genomics of Bifidobacteria.</title>
        <authorList>
            <person name="Ventura M."/>
            <person name="Milani C."/>
            <person name="Lugli G.A."/>
        </authorList>
    </citation>
    <scope>NUCLEOTIDE SEQUENCE [LARGE SCALE GENOMIC DNA]</scope>
    <source>
        <strain evidence="1 2">LMG 21395</strain>
    </source>
</reference>
<name>A0A087E4P8_9BIFI</name>
<accession>A0A087E4P8</accession>
<evidence type="ECO:0000313" key="1">
    <source>
        <dbReference type="EMBL" id="KFJ02749.1"/>
    </source>
</evidence>
<dbReference type="Proteomes" id="UP000029003">
    <property type="component" value="Unassembled WGS sequence"/>
</dbReference>
<dbReference type="AlphaFoldDB" id="A0A087E4P8"/>
<proteinExistence type="predicted"/>
<dbReference type="EMBL" id="JGZT01000006">
    <property type="protein sequence ID" value="KFJ02749.1"/>
    <property type="molecule type" value="Genomic_DNA"/>
</dbReference>
<organism evidence="1 2">
    <name type="scientific">Bifidobacterium thermacidophilum subsp. thermacidophilum</name>
    <dbReference type="NCBI Taxonomy" id="79262"/>
    <lineage>
        <taxon>Bacteria</taxon>
        <taxon>Bacillati</taxon>
        <taxon>Actinomycetota</taxon>
        <taxon>Actinomycetes</taxon>
        <taxon>Bifidobacteriales</taxon>
        <taxon>Bifidobacteriaceae</taxon>
        <taxon>Bifidobacterium</taxon>
    </lineage>
</organism>
<protein>
    <submittedName>
        <fullName evidence="1">Uncharacterized protein</fullName>
    </submittedName>
</protein>
<comment type="caution">
    <text evidence="1">The sequence shown here is derived from an EMBL/GenBank/DDBJ whole genome shotgun (WGS) entry which is preliminary data.</text>
</comment>
<dbReference type="AntiFam" id="ANF00041">
    <property type="entry name" value="Antisense to RNaseP"/>
</dbReference>
<gene>
    <name evidence="1" type="ORF">THER5_1867</name>
</gene>